<protein>
    <recommendedName>
        <fullName evidence="2">Peptidase S9 prolyl oligopeptidase catalytic domain-containing protein</fullName>
    </recommendedName>
</protein>
<dbReference type="RefSeq" id="WP_110671109.1">
    <property type="nucleotide sequence ID" value="NZ_PYBW01000069.1"/>
</dbReference>
<accession>A0A2V4NDN7</accession>
<dbReference type="PANTHER" id="PTHR42776">
    <property type="entry name" value="SERINE PEPTIDASE S9 FAMILY MEMBER"/>
    <property type="match status" value="1"/>
</dbReference>
<feature type="domain" description="Peptidase S9 prolyl oligopeptidase catalytic" evidence="2">
    <location>
        <begin position="395"/>
        <end position="587"/>
    </location>
</feature>
<evidence type="ECO:0000313" key="4">
    <source>
        <dbReference type="Proteomes" id="UP000248039"/>
    </source>
</evidence>
<dbReference type="Proteomes" id="UP000248039">
    <property type="component" value="Unassembled WGS sequence"/>
</dbReference>
<dbReference type="PANTHER" id="PTHR42776:SF27">
    <property type="entry name" value="DIPEPTIDYL PEPTIDASE FAMILY MEMBER 6"/>
    <property type="match status" value="1"/>
</dbReference>
<dbReference type="OrthoDB" id="262125at2"/>
<evidence type="ECO:0000256" key="1">
    <source>
        <dbReference type="ARBA" id="ARBA00022801"/>
    </source>
</evidence>
<evidence type="ECO:0000259" key="2">
    <source>
        <dbReference type="Pfam" id="PF00326"/>
    </source>
</evidence>
<reference evidence="3 4" key="1">
    <citation type="submission" date="2018-03" db="EMBL/GenBank/DDBJ databases">
        <title>Bioinformatic expansion and discovery of thiopeptide antibiotics.</title>
        <authorList>
            <person name="Schwalen C.J."/>
            <person name="Hudson G.A."/>
            <person name="Mitchell D.A."/>
        </authorList>
    </citation>
    <scope>NUCLEOTIDE SEQUENCE [LARGE SCALE GENOMIC DNA]</scope>
    <source>
        <strain evidence="3 4">ATCC 21389</strain>
    </source>
</reference>
<dbReference type="SUPFAM" id="SSF53474">
    <property type="entry name" value="alpha/beta-Hydrolases"/>
    <property type="match status" value="1"/>
</dbReference>
<sequence>MNTALRTAVVRRVSFAFAADGSYGACLAAGPDGGWGVERWRLTGEPTAVVLGDAPAEGLRSQLVPLPDGRVLLLRHEGERHDLALLDESGERPLATLHQPGLRLLALPGRPAPGAPVAVALGTDTSPATRAWLVHADGRPPTQVAELAGLHGGGTWLDRTGRLLALERVHAGQVRTVVLDLRLGSATWMFDLAPDSNDRLVLFDPDTRFLLLRSDAPGEDRLGWGVLGGPEPVRFPDCLHQGGRFLRPVALEPGAAEAAATRVVLLGEHGAGSALSLWRPTAGRLTALAAPPGRFGAVGHWSAAGLRVPYSAPDRPTGLATLTVGQSATDLAWRLDGSAPPPPGTAWHGARAVQLAGPAGPIEAVAYGGEDWLTSPRLVLALHGGPADAWRLEFDPLLQRFAAEGLAVLAPNQRGSVGYGTRHALAIRGAWGGPDLADVLALLARIADRRGALGLPPPALFGVSYGAFLALLATALAPPGLLGRCAAVAPFLSGARLLADGAPAVRALVGRLGGAVPVTDPYGPRDLAVLAGRLAAPLLLLHGDQDRIVPVAHSRTLRQELLRHGRTEGTDFHYLEPAGAGHELLAEPGSAVLHELLAGFLRATA</sequence>
<dbReference type="Pfam" id="PF00326">
    <property type="entry name" value="Peptidase_S9"/>
    <property type="match status" value="1"/>
</dbReference>
<dbReference type="AlphaFoldDB" id="A0A2V4NDN7"/>
<dbReference type="EMBL" id="PYBW01000069">
    <property type="protein sequence ID" value="PYC77287.1"/>
    <property type="molecule type" value="Genomic_DNA"/>
</dbReference>
<dbReference type="InterPro" id="IPR029058">
    <property type="entry name" value="AB_hydrolase_fold"/>
</dbReference>
<organism evidence="3 4">
    <name type="scientific">Streptomyces tateyamensis</name>
    <dbReference type="NCBI Taxonomy" id="565073"/>
    <lineage>
        <taxon>Bacteria</taxon>
        <taxon>Bacillati</taxon>
        <taxon>Actinomycetota</taxon>
        <taxon>Actinomycetes</taxon>
        <taxon>Kitasatosporales</taxon>
        <taxon>Streptomycetaceae</taxon>
        <taxon>Streptomyces</taxon>
    </lineage>
</organism>
<dbReference type="GO" id="GO:0004252">
    <property type="term" value="F:serine-type endopeptidase activity"/>
    <property type="evidence" value="ECO:0007669"/>
    <property type="project" value="TreeGrafter"/>
</dbReference>
<dbReference type="Gene3D" id="3.40.50.1820">
    <property type="entry name" value="alpha/beta hydrolase"/>
    <property type="match status" value="1"/>
</dbReference>
<gene>
    <name evidence="3" type="ORF">C7C46_19270</name>
</gene>
<keyword evidence="4" id="KW-1185">Reference proteome</keyword>
<dbReference type="SUPFAM" id="SSF82171">
    <property type="entry name" value="DPP6 N-terminal domain-like"/>
    <property type="match status" value="1"/>
</dbReference>
<dbReference type="GO" id="GO:0006508">
    <property type="term" value="P:proteolysis"/>
    <property type="evidence" value="ECO:0007669"/>
    <property type="project" value="InterPro"/>
</dbReference>
<comment type="caution">
    <text evidence="3">The sequence shown here is derived from an EMBL/GenBank/DDBJ whole genome shotgun (WGS) entry which is preliminary data.</text>
</comment>
<evidence type="ECO:0000313" key="3">
    <source>
        <dbReference type="EMBL" id="PYC77287.1"/>
    </source>
</evidence>
<proteinExistence type="predicted"/>
<keyword evidence="1" id="KW-0378">Hydrolase</keyword>
<name>A0A2V4NDN7_9ACTN</name>
<dbReference type="InterPro" id="IPR001375">
    <property type="entry name" value="Peptidase_S9_cat"/>
</dbReference>